<feature type="domain" description="Sugar phosphate transporter" evidence="7">
    <location>
        <begin position="12"/>
        <end position="234"/>
    </location>
</feature>
<evidence type="ECO:0000256" key="4">
    <source>
        <dbReference type="ARBA" id="ARBA00023136"/>
    </source>
</evidence>
<feature type="transmembrane region" description="Helical" evidence="6">
    <location>
        <begin position="12"/>
        <end position="33"/>
    </location>
</feature>
<evidence type="ECO:0000313" key="8">
    <source>
        <dbReference type="EMBL" id="CEM37281.1"/>
    </source>
</evidence>
<accession>A0A0G4H1E7</accession>
<dbReference type="PhylomeDB" id="A0A0G4H1E7"/>
<reference evidence="8" key="1">
    <citation type="submission" date="2014-11" db="EMBL/GenBank/DDBJ databases">
        <authorList>
            <person name="Otto D Thomas"/>
            <person name="Naeem Raeece"/>
        </authorList>
    </citation>
    <scope>NUCLEOTIDE SEQUENCE</scope>
</reference>
<dbReference type="AlphaFoldDB" id="A0A0G4H1E7"/>
<feature type="transmembrane region" description="Helical" evidence="6">
    <location>
        <begin position="91"/>
        <end position="113"/>
    </location>
</feature>
<dbReference type="Pfam" id="PF03151">
    <property type="entry name" value="TPT"/>
    <property type="match status" value="1"/>
</dbReference>
<organism evidence="8">
    <name type="scientific">Chromera velia CCMP2878</name>
    <dbReference type="NCBI Taxonomy" id="1169474"/>
    <lineage>
        <taxon>Eukaryota</taxon>
        <taxon>Sar</taxon>
        <taxon>Alveolata</taxon>
        <taxon>Colpodellida</taxon>
        <taxon>Chromeraceae</taxon>
        <taxon>Chromera</taxon>
    </lineage>
</organism>
<dbReference type="PANTHER" id="PTHR11132">
    <property type="entry name" value="SOLUTE CARRIER FAMILY 35"/>
    <property type="match status" value="1"/>
</dbReference>
<comment type="subcellular location">
    <subcellularLocation>
        <location evidence="1">Membrane</location>
        <topology evidence="1">Multi-pass membrane protein</topology>
    </subcellularLocation>
</comment>
<feature type="compositionally biased region" description="Basic and acidic residues" evidence="5">
    <location>
        <begin position="250"/>
        <end position="270"/>
    </location>
</feature>
<evidence type="ECO:0000256" key="3">
    <source>
        <dbReference type="ARBA" id="ARBA00022989"/>
    </source>
</evidence>
<feature type="transmembrane region" description="Helical" evidence="6">
    <location>
        <begin position="218"/>
        <end position="237"/>
    </location>
</feature>
<feature type="transmembrane region" description="Helical" evidence="6">
    <location>
        <begin position="125"/>
        <end position="144"/>
    </location>
</feature>
<gene>
    <name evidence="8" type="ORF">Cvel_810</name>
</gene>
<keyword evidence="2 6" id="KW-0812">Transmembrane</keyword>
<keyword evidence="4 6" id="KW-0472">Membrane</keyword>
<feature type="compositionally biased region" description="Basic and acidic residues" evidence="5">
    <location>
        <begin position="279"/>
        <end position="300"/>
    </location>
</feature>
<feature type="transmembrane region" description="Helical" evidence="6">
    <location>
        <begin position="164"/>
        <end position="186"/>
    </location>
</feature>
<dbReference type="GO" id="GO:0016020">
    <property type="term" value="C:membrane"/>
    <property type="evidence" value="ECO:0007669"/>
    <property type="project" value="UniProtKB-SubCell"/>
</dbReference>
<keyword evidence="3 6" id="KW-1133">Transmembrane helix</keyword>
<feature type="transmembrane region" description="Helical" evidence="6">
    <location>
        <begin position="66"/>
        <end position="85"/>
    </location>
</feature>
<name>A0A0G4H1E7_9ALVE</name>
<evidence type="ECO:0000256" key="2">
    <source>
        <dbReference type="ARBA" id="ARBA00022692"/>
    </source>
</evidence>
<dbReference type="SUPFAM" id="SSF103481">
    <property type="entry name" value="Multidrug resistance efflux transporter EmrE"/>
    <property type="match status" value="1"/>
</dbReference>
<feature type="transmembrane region" description="Helical" evidence="6">
    <location>
        <begin position="193"/>
        <end position="212"/>
    </location>
</feature>
<proteinExistence type="predicted"/>
<dbReference type="InterPro" id="IPR050186">
    <property type="entry name" value="TPT_transporter"/>
</dbReference>
<feature type="region of interest" description="Disordered" evidence="5">
    <location>
        <begin position="242"/>
        <end position="300"/>
    </location>
</feature>
<protein>
    <recommendedName>
        <fullName evidence="7">Sugar phosphate transporter domain-containing protein</fullName>
    </recommendedName>
</protein>
<dbReference type="VEuPathDB" id="CryptoDB:Cvel_810"/>
<dbReference type="InterPro" id="IPR037185">
    <property type="entry name" value="EmrE-like"/>
</dbReference>
<evidence type="ECO:0000256" key="1">
    <source>
        <dbReference type="ARBA" id="ARBA00004141"/>
    </source>
</evidence>
<dbReference type="InterPro" id="IPR004853">
    <property type="entry name" value="Sugar_P_trans_dom"/>
</dbReference>
<evidence type="ECO:0000256" key="5">
    <source>
        <dbReference type="SAM" id="MobiDB-lite"/>
    </source>
</evidence>
<evidence type="ECO:0000259" key="7">
    <source>
        <dbReference type="Pfam" id="PF03151"/>
    </source>
</evidence>
<evidence type="ECO:0000256" key="6">
    <source>
        <dbReference type="SAM" id="Phobius"/>
    </source>
</evidence>
<dbReference type="EMBL" id="CDMZ01001766">
    <property type="protein sequence ID" value="CEM37281.1"/>
    <property type="molecule type" value="Genomic_DNA"/>
</dbReference>
<sequence>MLGLFSHKSISWFEVVPISLSFCGFVVFNNLSLQYNTVGLYQLTKVMTTPTIVAIDFFYYHRTLPFWQNISLIPIIIGVILATVTDLSVNFWGVVFGACGVLSTSFYQIWVKTEQKRLDCNAPQLLAYQSPVSCLFLLCAMPFLEDLSSPEAGLFFFEWTTDATLYLFGSAFCAYLVNLSIFLVIGKTSAISYNVLGHCKTVAVLLSGWVLFAEPINAHGLLGVLLTLFGIIWYTHLKLSPAASPPSGQGKDKEVTPIGRRDNELEKGEVELSDITTEAEDHPLKGKVDAGPEERRASVN</sequence>